<dbReference type="AlphaFoldDB" id="A0A3M4K6P5"/>
<dbReference type="Proteomes" id="UP000273140">
    <property type="component" value="Unassembled WGS sequence"/>
</dbReference>
<proteinExistence type="predicted"/>
<reference evidence="1 2" key="1">
    <citation type="submission" date="2018-08" db="EMBL/GenBank/DDBJ databases">
        <title>Recombination of ecologically and evolutionarily significant loci maintains genetic cohesion in the Pseudomonas syringae species complex.</title>
        <authorList>
            <person name="Dillon M."/>
            <person name="Thakur S."/>
            <person name="Almeida R.N.D."/>
            <person name="Weir B.S."/>
            <person name="Guttman D.S."/>
        </authorList>
    </citation>
    <scope>NUCLEOTIDE SEQUENCE [LARGE SCALE GENOMIC DNA]</scope>
    <source>
        <strain evidence="1 2">ICMP 19074</strain>
    </source>
</reference>
<sequence length="72" mass="8210">MFDVYALNAQLDIAFKNTTCALKPIRKFAVIATHRKTTNQHHGLPRRGSYGFRRFYSPNRLATSGTPKEKIS</sequence>
<evidence type="ECO:0000313" key="1">
    <source>
        <dbReference type="EMBL" id="RMQ24673.1"/>
    </source>
</evidence>
<accession>A0A3M4K6P5</accession>
<comment type="caution">
    <text evidence="1">The sequence shown here is derived from an EMBL/GenBank/DDBJ whole genome shotgun (WGS) entry which is preliminary data.</text>
</comment>
<protein>
    <submittedName>
        <fullName evidence="1">Uncharacterized protein</fullName>
    </submittedName>
</protein>
<dbReference type="EMBL" id="RBRB01000403">
    <property type="protein sequence ID" value="RMQ24673.1"/>
    <property type="molecule type" value="Genomic_DNA"/>
</dbReference>
<name>A0A3M4K6P5_PSESF</name>
<organism evidence="1 2">
    <name type="scientific">Pseudomonas syringae pv. actinidiae</name>
    <dbReference type="NCBI Taxonomy" id="103796"/>
    <lineage>
        <taxon>Bacteria</taxon>
        <taxon>Pseudomonadati</taxon>
        <taxon>Pseudomonadota</taxon>
        <taxon>Gammaproteobacteria</taxon>
        <taxon>Pseudomonadales</taxon>
        <taxon>Pseudomonadaceae</taxon>
        <taxon>Pseudomonas</taxon>
        <taxon>Pseudomonas syringae</taxon>
    </lineage>
</organism>
<gene>
    <name evidence="1" type="ORF">ALQ07_102260</name>
</gene>
<evidence type="ECO:0000313" key="2">
    <source>
        <dbReference type="Proteomes" id="UP000273140"/>
    </source>
</evidence>